<feature type="region of interest" description="Disordered" evidence="1">
    <location>
        <begin position="1"/>
        <end position="31"/>
    </location>
</feature>
<protein>
    <submittedName>
        <fullName evidence="3">Putative peptidoglycan binding domain-containing protein</fullName>
    </submittedName>
</protein>
<dbReference type="EMBL" id="FNYD01000006">
    <property type="protein sequence ID" value="SEJ64035.1"/>
    <property type="molecule type" value="Genomic_DNA"/>
</dbReference>
<reference evidence="3 4" key="1">
    <citation type="submission" date="2016-10" db="EMBL/GenBank/DDBJ databases">
        <authorList>
            <person name="de Groot N.N."/>
        </authorList>
    </citation>
    <scope>NUCLEOTIDE SEQUENCE [LARGE SCALE GENOMIC DNA]</scope>
    <source>
        <strain evidence="3 4">DSM 29340</strain>
    </source>
</reference>
<dbReference type="RefSeq" id="WP_092366559.1">
    <property type="nucleotide sequence ID" value="NZ_BMGV01000006.1"/>
</dbReference>
<evidence type="ECO:0000256" key="1">
    <source>
        <dbReference type="SAM" id="MobiDB-lite"/>
    </source>
</evidence>
<dbReference type="AlphaFoldDB" id="A0A1H7ASM6"/>
<feature type="domain" description="Peptidoglycan binding-like" evidence="2">
    <location>
        <begin position="35"/>
        <end position="85"/>
    </location>
</feature>
<keyword evidence="4" id="KW-1185">Reference proteome</keyword>
<evidence type="ECO:0000259" key="2">
    <source>
        <dbReference type="Pfam" id="PF01471"/>
    </source>
</evidence>
<dbReference type="InterPro" id="IPR002477">
    <property type="entry name" value="Peptidoglycan-bd-like"/>
</dbReference>
<name>A0A1H7ASM6_9RHOB</name>
<dbReference type="InterPro" id="IPR036366">
    <property type="entry name" value="PGBDSf"/>
</dbReference>
<evidence type="ECO:0000313" key="3">
    <source>
        <dbReference type="EMBL" id="SEJ64035.1"/>
    </source>
</evidence>
<dbReference type="Gene3D" id="1.10.101.10">
    <property type="entry name" value="PGBD-like superfamily/PGBD"/>
    <property type="match status" value="1"/>
</dbReference>
<organism evidence="3 4">
    <name type="scientific">Cribrihabitans marinus</name>
    <dbReference type="NCBI Taxonomy" id="1227549"/>
    <lineage>
        <taxon>Bacteria</taxon>
        <taxon>Pseudomonadati</taxon>
        <taxon>Pseudomonadota</taxon>
        <taxon>Alphaproteobacteria</taxon>
        <taxon>Rhodobacterales</taxon>
        <taxon>Paracoccaceae</taxon>
        <taxon>Cribrihabitans</taxon>
    </lineage>
</organism>
<evidence type="ECO:0000313" key="4">
    <source>
        <dbReference type="Proteomes" id="UP000199379"/>
    </source>
</evidence>
<dbReference type="Pfam" id="PF01471">
    <property type="entry name" value="PG_binding_1"/>
    <property type="match status" value="1"/>
</dbReference>
<dbReference type="STRING" id="1227549.SAMN05444007_10611"/>
<proteinExistence type="predicted"/>
<feature type="compositionally biased region" description="Basic and acidic residues" evidence="1">
    <location>
        <begin position="11"/>
        <end position="22"/>
    </location>
</feature>
<gene>
    <name evidence="3" type="ORF">SAMN05444007_10611</name>
</gene>
<accession>A0A1H7ASM6</accession>
<sequence length="547" mass="58807">MALKLSAPVGDKNRITKPDPRKPNQKFKPVQNKPADVELVRLMLKANGYTVEVNGKCDAALIKMIRDFQRKKLGFKKPDGIVDPGMQTWSAGLTRLSAMVSADAKVEVYEVQENGKTKYVSKSEYEAGVKALKREILSKAKMMMSEAESWEDFCNEVERTRQAQDGLMNALVEFAVSTVNDKTDPPWSAILDASSQASLLKSYTDRSAPDWKKVYAQDQKATKAYNKGVKAFKGFIKARIDTAGSMIGKLEVVRDTSFAVVEAYMTARLVATKGMSPAKAHGVAAASTEALKSGAGQFGEYLAGNNVTLDGAAKKVFIDSFIAGLAGAAGGKLTDKLAAGLADDLLKAAMPKLSKQISKKAAKAFFEKFLKSKAGQAMVTEALKEVIGLAKPMIEKGRPPNSKEIKSAVAKVMTAGIVSHAAFKSLESFSTNCASGLSKYLKDSLVPGVMKGTVKSDLTSKYGADLAEKFITMHGAEIYGDIAGQLAGKSVGKYADGVVNGADGTQSAAALQKLANEQMRKDLELRKKIHKMIMAKAKRKMKKLEAA</sequence>
<dbReference type="Proteomes" id="UP000199379">
    <property type="component" value="Unassembled WGS sequence"/>
</dbReference>
<dbReference type="OrthoDB" id="1523598at2"/>